<name>A0A1N6PUH0_9FIRM</name>
<evidence type="ECO:0000256" key="5">
    <source>
        <dbReference type="ARBA" id="ARBA00037900"/>
    </source>
</evidence>
<dbReference type="EMBL" id="FTNC01000001">
    <property type="protein sequence ID" value="SIQ07965.1"/>
    <property type="molecule type" value="Genomic_DNA"/>
</dbReference>
<comment type="similarity">
    <text evidence="1">Belongs to the isochorismatase family.</text>
</comment>
<evidence type="ECO:0000313" key="10">
    <source>
        <dbReference type="Proteomes" id="UP000185669"/>
    </source>
</evidence>
<evidence type="ECO:0000256" key="6">
    <source>
        <dbReference type="ARBA" id="ARBA00039017"/>
    </source>
</evidence>
<dbReference type="RefSeq" id="WP_076543507.1">
    <property type="nucleotide sequence ID" value="NZ_FTNC01000001.1"/>
</dbReference>
<evidence type="ECO:0000256" key="2">
    <source>
        <dbReference type="ARBA" id="ARBA00022642"/>
    </source>
</evidence>
<dbReference type="EC" id="3.5.1.19" evidence="6"/>
<evidence type="ECO:0000256" key="4">
    <source>
        <dbReference type="ARBA" id="ARBA00022801"/>
    </source>
</evidence>
<keyword evidence="10" id="KW-1185">Reference proteome</keyword>
<dbReference type="PANTHER" id="PTHR11080">
    <property type="entry name" value="PYRAZINAMIDASE/NICOTINAMIDASE"/>
    <property type="match status" value="1"/>
</dbReference>
<dbReference type="GO" id="GO:0046872">
    <property type="term" value="F:metal ion binding"/>
    <property type="evidence" value="ECO:0007669"/>
    <property type="project" value="UniProtKB-KW"/>
</dbReference>
<dbReference type="STRING" id="56779.SAMN05421834_101215"/>
<evidence type="ECO:0000313" key="9">
    <source>
        <dbReference type="EMBL" id="SIQ07965.1"/>
    </source>
</evidence>
<dbReference type="GO" id="GO:0019363">
    <property type="term" value="P:pyridine nucleotide biosynthetic process"/>
    <property type="evidence" value="ECO:0007669"/>
    <property type="project" value="UniProtKB-KW"/>
</dbReference>
<gene>
    <name evidence="9" type="ORF">SAMN05421834_101215</name>
</gene>
<dbReference type="PANTHER" id="PTHR11080:SF2">
    <property type="entry name" value="LD05707P"/>
    <property type="match status" value="1"/>
</dbReference>
<dbReference type="InterPro" id="IPR000868">
    <property type="entry name" value="Isochorismatase-like_dom"/>
</dbReference>
<accession>A0A1N6PUH0</accession>
<sequence>MAKALLAIDLQNDFYENGALAVPQASEINAKVNELLESDKYKLIVASQDWHPASHLSFASNHNQEPFTPYSDDQGLGPVLWPDHCIQQSEGARFNSEIKTVQFDYIMRKGKDREVDSYSAFQDNDGSDLGLAGLLKSLAVDEVDIVGLAFDYCVKYTAQDSIKNGFKTNIILAGTRAVNPDKVEKLKAELKAAGINLK</sequence>
<dbReference type="SUPFAM" id="SSF52499">
    <property type="entry name" value="Isochorismatase-like hydrolases"/>
    <property type="match status" value="1"/>
</dbReference>
<keyword evidence="2" id="KW-0662">Pyridine nucleotide biosynthesis</keyword>
<organism evidence="9 10">
    <name type="scientific">Halanaerobium kushneri</name>
    <dbReference type="NCBI Taxonomy" id="56779"/>
    <lineage>
        <taxon>Bacteria</taxon>
        <taxon>Bacillati</taxon>
        <taxon>Bacillota</taxon>
        <taxon>Clostridia</taxon>
        <taxon>Halanaerobiales</taxon>
        <taxon>Halanaerobiaceae</taxon>
        <taxon>Halanaerobium</taxon>
    </lineage>
</organism>
<dbReference type="GO" id="GO:0008936">
    <property type="term" value="F:nicotinamidase activity"/>
    <property type="evidence" value="ECO:0007669"/>
    <property type="project" value="UniProtKB-EC"/>
</dbReference>
<proteinExistence type="inferred from homology"/>
<evidence type="ECO:0000256" key="7">
    <source>
        <dbReference type="ARBA" id="ARBA00043224"/>
    </source>
</evidence>
<dbReference type="Gene3D" id="3.40.50.850">
    <property type="entry name" value="Isochorismatase-like"/>
    <property type="match status" value="1"/>
</dbReference>
<keyword evidence="4" id="KW-0378">Hydrolase</keyword>
<dbReference type="InterPro" id="IPR052347">
    <property type="entry name" value="Isochorismatase_Nicotinamidase"/>
</dbReference>
<dbReference type="OrthoDB" id="9796485at2"/>
<comment type="pathway">
    <text evidence="5">Cofactor biosynthesis; nicotinate biosynthesis; nicotinate from nicotinamide: step 1/1.</text>
</comment>
<dbReference type="InterPro" id="IPR036380">
    <property type="entry name" value="Isochorismatase-like_sf"/>
</dbReference>
<evidence type="ECO:0000259" key="8">
    <source>
        <dbReference type="Pfam" id="PF00857"/>
    </source>
</evidence>
<dbReference type="NCBIfam" id="NF008623">
    <property type="entry name" value="PRK11609.1"/>
    <property type="match status" value="1"/>
</dbReference>
<dbReference type="AlphaFoldDB" id="A0A1N6PUH0"/>
<reference evidence="10" key="1">
    <citation type="submission" date="2017-01" db="EMBL/GenBank/DDBJ databases">
        <authorList>
            <person name="Varghese N."/>
            <person name="Submissions S."/>
        </authorList>
    </citation>
    <scope>NUCLEOTIDE SEQUENCE [LARGE SCALE GENOMIC DNA]</scope>
    <source>
        <strain evidence="10">ATCC 700103</strain>
    </source>
</reference>
<dbReference type="CDD" id="cd01011">
    <property type="entry name" value="nicotinamidase"/>
    <property type="match status" value="1"/>
</dbReference>
<dbReference type="Pfam" id="PF00857">
    <property type="entry name" value="Isochorismatase"/>
    <property type="match status" value="1"/>
</dbReference>
<evidence type="ECO:0000256" key="3">
    <source>
        <dbReference type="ARBA" id="ARBA00022723"/>
    </source>
</evidence>
<evidence type="ECO:0000256" key="1">
    <source>
        <dbReference type="ARBA" id="ARBA00006336"/>
    </source>
</evidence>
<dbReference type="Proteomes" id="UP000185669">
    <property type="component" value="Unassembled WGS sequence"/>
</dbReference>
<feature type="domain" description="Isochorismatase-like" evidence="8">
    <location>
        <begin position="4"/>
        <end position="193"/>
    </location>
</feature>
<protein>
    <recommendedName>
        <fullName evidence="6">nicotinamidase</fullName>
        <ecNumber evidence="6">3.5.1.19</ecNumber>
    </recommendedName>
    <alternativeName>
        <fullName evidence="7">Nicotinamide deamidase</fullName>
    </alternativeName>
</protein>
<keyword evidence="3" id="KW-0479">Metal-binding</keyword>